<dbReference type="AlphaFoldDB" id="X1T8C7"/>
<sequence length="62" mass="7317">LWEVIKKELTFGELSVGLQIVNENKDKDVKLYQLLREQLPIYGIDKDKGERRKVKGKRIFTV</sequence>
<organism evidence="1">
    <name type="scientific">marine sediment metagenome</name>
    <dbReference type="NCBI Taxonomy" id="412755"/>
    <lineage>
        <taxon>unclassified sequences</taxon>
        <taxon>metagenomes</taxon>
        <taxon>ecological metagenomes</taxon>
    </lineage>
</organism>
<protein>
    <submittedName>
        <fullName evidence="1">Uncharacterized protein</fullName>
    </submittedName>
</protein>
<evidence type="ECO:0000313" key="1">
    <source>
        <dbReference type="EMBL" id="GAJ01514.1"/>
    </source>
</evidence>
<gene>
    <name evidence="1" type="ORF">S12H4_28047</name>
</gene>
<proteinExistence type="predicted"/>
<accession>X1T8C7</accession>
<reference evidence="1" key="1">
    <citation type="journal article" date="2014" name="Front. Microbiol.">
        <title>High frequency of phylogenetically diverse reductive dehalogenase-homologous genes in deep subseafloor sedimentary metagenomes.</title>
        <authorList>
            <person name="Kawai M."/>
            <person name="Futagami T."/>
            <person name="Toyoda A."/>
            <person name="Takaki Y."/>
            <person name="Nishi S."/>
            <person name="Hori S."/>
            <person name="Arai W."/>
            <person name="Tsubouchi T."/>
            <person name="Morono Y."/>
            <person name="Uchiyama I."/>
            <person name="Ito T."/>
            <person name="Fujiyama A."/>
            <person name="Inagaki F."/>
            <person name="Takami H."/>
        </authorList>
    </citation>
    <scope>NUCLEOTIDE SEQUENCE</scope>
    <source>
        <strain evidence="1">Expedition CK06-06</strain>
    </source>
</reference>
<name>X1T8C7_9ZZZZ</name>
<dbReference type="EMBL" id="BARW01016057">
    <property type="protein sequence ID" value="GAJ01514.1"/>
    <property type="molecule type" value="Genomic_DNA"/>
</dbReference>
<feature type="non-terminal residue" evidence="1">
    <location>
        <position position="1"/>
    </location>
</feature>
<comment type="caution">
    <text evidence="1">The sequence shown here is derived from an EMBL/GenBank/DDBJ whole genome shotgun (WGS) entry which is preliminary data.</text>
</comment>